<evidence type="ECO:0000259" key="4">
    <source>
        <dbReference type="Pfam" id="PF12945"/>
    </source>
</evidence>
<dbReference type="Pfam" id="PF12945">
    <property type="entry name" value="PilZNR"/>
    <property type="match status" value="1"/>
</dbReference>
<keyword evidence="1" id="KW-0973">c-di-GMP</keyword>
<protein>
    <submittedName>
        <fullName evidence="5">Flagellar brake domain-containing protein</fullName>
    </submittedName>
</protein>
<gene>
    <name evidence="5" type="ORF">MUN89_11985</name>
</gene>
<dbReference type="Gene3D" id="2.30.110.10">
    <property type="entry name" value="Electron Transport, Fmn-binding Protein, Chain A"/>
    <property type="match status" value="1"/>
</dbReference>
<organism evidence="5 6">
    <name type="scientific">Halobacillus salinarum</name>
    <dbReference type="NCBI Taxonomy" id="2932257"/>
    <lineage>
        <taxon>Bacteria</taxon>
        <taxon>Bacillati</taxon>
        <taxon>Bacillota</taxon>
        <taxon>Bacilli</taxon>
        <taxon>Bacillales</taxon>
        <taxon>Bacillaceae</taxon>
        <taxon>Halobacillus</taxon>
    </lineage>
</organism>
<keyword evidence="5" id="KW-0969">Cilium</keyword>
<name>A0ABY4EE03_9BACI</name>
<dbReference type="SUPFAM" id="SSF141371">
    <property type="entry name" value="PilZ domain-like"/>
    <property type="match status" value="1"/>
</dbReference>
<evidence type="ECO:0000256" key="1">
    <source>
        <dbReference type="ARBA" id="ARBA00022636"/>
    </source>
</evidence>
<keyword evidence="5" id="KW-0282">Flagellum</keyword>
<keyword evidence="3" id="KW-0975">Bacterial flagellum</keyword>
<evidence type="ECO:0000256" key="2">
    <source>
        <dbReference type="ARBA" id="ARBA00022741"/>
    </source>
</evidence>
<reference evidence="5 6" key="1">
    <citation type="submission" date="2022-04" db="EMBL/GenBank/DDBJ databases">
        <title>Halobacillus sp. isolated from saltern.</title>
        <authorList>
            <person name="Won M."/>
            <person name="Lee C.-M."/>
            <person name="Woen H.-Y."/>
            <person name="Kwon S.-W."/>
        </authorList>
    </citation>
    <scope>NUCLEOTIDE SEQUENCE [LARGE SCALE GENOMIC DNA]</scope>
    <source>
        <strain evidence="5 6">SSBR10-3</strain>
    </source>
</reference>
<keyword evidence="2" id="KW-0547">Nucleotide-binding</keyword>
<dbReference type="Proteomes" id="UP000831787">
    <property type="component" value="Chromosome"/>
</dbReference>
<dbReference type="Gene3D" id="2.40.10.220">
    <property type="entry name" value="predicted glycosyltransferase like domains"/>
    <property type="match status" value="1"/>
</dbReference>
<keyword evidence="6" id="KW-1185">Reference proteome</keyword>
<sequence>MIKIGTTMNLELFKQDQEEPERYKCTLVDHSQGYIYIDYPIKTNTGRTSFFFEGTRFQVSFVGKDGSVYSFKSEVTARRKLKIPVLVLTFPGKDQVVRIQRRRYVRVETSIDVAIQLNNESEASFTSITQDVSGGGRPFSFQKVVSLSICKT</sequence>
<feature type="domain" description="Type III secretion system flagellar brake protein YcgR PilZN" evidence="4">
    <location>
        <begin position="3"/>
        <end position="91"/>
    </location>
</feature>
<dbReference type="EMBL" id="CP095073">
    <property type="protein sequence ID" value="UOQ42690.1"/>
    <property type="molecule type" value="Genomic_DNA"/>
</dbReference>
<proteinExistence type="predicted"/>
<accession>A0ABY4EE03</accession>
<evidence type="ECO:0000313" key="6">
    <source>
        <dbReference type="Proteomes" id="UP000831787"/>
    </source>
</evidence>
<keyword evidence="5" id="KW-0966">Cell projection</keyword>
<dbReference type="InterPro" id="IPR012349">
    <property type="entry name" value="Split_barrel_FMN-bd"/>
</dbReference>
<evidence type="ECO:0000313" key="5">
    <source>
        <dbReference type="EMBL" id="UOQ42690.1"/>
    </source>
</evidence>
<dbReference type="RefSeq" id="WP_244708007.1">
    <property type="nucleotide sequence ID" value="NZ_CP095073.1"/>
</dbReference>
<evidence type="ECO:0000256" key="3">
    <source>
        <dbReference type="ARBA" id="ARBA00023143"/>
    </source>
</evidence>
<dbReference type="InterPro" id="IPR009926">
    <property type="entry name" value="T3SS_YcgR_PilZN"/>
</dbReference>